<gene>
    <name evidence="3" type="ORF">scyTo_0017131</name>
</gene>
<keyword evidence="2" id="KW-1133">Transmembrane helix</keyword>
<sequence>MSGRRRAPDVPADVTLIYEVQLLNVRNAPDPKRLSVSDCIRICKQKRERGNYHFQREDYQSAVKSYNLALDILNISSELNPSAQEAEELQEDGLKCLNNLAATQLKLDLHEEVIASSNAVLQLDPNNVKALFRKGKLLSEQGDYEEAMETLKRALKLEPSTKAIHAELSKLVKKKTDQTAPLKQKNNMCQNTGEKPVTFLPAPSKSGLDVPWKWFFGAVAVVIGSVVTSIVLAARG</sequence>
<dbReference type="AlphaFoldDB" id="A0A401Q4I9"/>
<keyword evidence="2" id="KW-0812">Transmembrane</keyword>
<dbReference type="GO" id="GO:0016020">
    <property type="term" value="C:membrane"/>
    <property type="evidence" value="ECO:0007669"/>
    <property type="project" value="TreeGrafter"/>
</dbReference>
<feature type="repeat" description="TPR" evidence="1">
    <location>
        <begin position="128"/>
        <end position="161"/>
    </location>
</feature>
<proteinExistence type="predicted"/>
<dbReference type="Gene3D" id="1.25.40.10">
    <property type="entry name" value="Tetratricopeptide repeat domain"/>
    <property type="match status" value="1"/>
</dbReference>
<dbReference type="PANTHER" id="PTHR46512:SF2">
    <property type="entry name" value="PEPTIDYLPROLYL ISOMERASE"/>
    <property type="match status" value="1"/>
</dbReference>
<dbReference type="GO" id="GO:0012505">
    <property type="term" value="C:endomembrane system"/>
    <property type="evidence" value="ECO:0007669"/>
    <property type="project" value="TreeGrafter"/>
</dbReference>
<comment type="caution">
    <text evidence="3">The sequence shown here is derived from an EMBL/GenBank/DDBJ whole genome shotgun (WGS) entry which is preliminary data.</text>
</comment>
<dbReference type="OMA" id="ICTTELI"/>
<dbReference type="InterPro" id="IPR050754">
    <property type="entry name" value="FKBP4/5/8-like"/>
</dbReference>
<dbReference type="PROSITE" id="PS50005">
    <property type="entry name" value="TPR"/>
    <property type="match status" value="1"/>
</dbReference>
<evidence type="ECO:0000313" key="3">
    <source>
        <dbReference type="EMBL" id="GCB80285.1"/>
    </source>
</evidence>
<dbReference type="SUPFAM" id="SSF48452">
    <property type="entry name" value="TPR-like"/>
    <property type="match status" value="1"/>
</dbReference>
<evidence type="ECO:0000256" key="2">
    <source>
        <dbReference type="SAM" id="Phobius"/>
    </source>
</evidence>
<keyword evidence="1" id="KW-0802">TPR repeat</keyword>
<organism evidence="3 4">
    <name type="scientific">Scyliorhinus torazame</name>
    <name type="common">Cloudy catshark</name>
    <name type="synonym">Catulus torazame</name>
    <dbReference type="NCBI Taxonomy" id="75743"/>
    <lineage>
        <taxon>Eukaryota</taxon>
        <taxon>Metazoa</taxon>
        <taxon>Chordata</taxon>
        <taxon>Craniata</taxon>
        <taxon>Vertebrata</taxon>
        <taxon>Chondrichthyes</taxon>
        <taxon>Elasmobranchii</taxon>
        <taxon>Galeomorphii</taxon>
        <taxon>Galeoidea</taxon>
        <taxon>Carcharhiniformes</taxon>
        <taxon>Scyliorhinidae</taxon>
        <taxon>Scyliorhinus</taxon>
    </lineage>
</organism>
<dbReference type="InterPro" id="IPR019734">
    <property type="entry name" value="TPR_rpt"/>
</dbReference>
<keyword evidence="2" id="KW-0472">Membrane</keyword>
<dbReference type="OrthoDB" id="532682at2759"/>
<dbReference type="Pfam" id="PF14559">
    <property type="entry name" value="TPR_19"/>
    <property type="match status" value="1"/>
</dbReference>
<dbReference type="GO" id="GO:0005740">
    <property type="term" value="C:mitochondrial envelope"/>
    <property type="evidence" value="ECO:0007669"/>
    <property type="project" value="TreeGrafter"/>
</dbReference>
<protein>
    <submittedName>
        <fullName evidence="3">Uncharacterized protein</fullName>
    </submittedName>
</protein>
<dbReference type="SMART" id="SM00028">
    <property type="entry name" value="TPR"/>
    <property type="match status" value="3"/>
</dbReference>
<dbReference type="InterPro" id="IPR011990">
    <property type="entry name" value="TPR-like_helical_dom_sf"/>
</dbReference>
<accession>A0A401Q4I9</accession>
<dbReference type="PANTHER" id="PTHR46512">
    <property type="entry name" value="PEPTIDYLPROLYL ISOMERASE"/>
    <property type="match status" value="1"/>
</dbReference>
<evidence type="ECO:0000256" key="1">
    <source>
        <dbReference type="PROSITE-ProRule" id="PRU00339"/>
    </source>
</evidence>
<dbReference type="STRING" id="75743.A0A401Q4I9"/>
<dbReference type="PROSITE" id="PS50293">
    <property type="entry name" value="TPR_REGION"/>
    <property type="match status" value="1"/>
</dbReference>
<keyword evidence="4" id="KW-1185">Reference proteome</keyword>
<evidence type="ECO:0000313" key="4">
    <source>
        <dbReference type="Proteomes" id="UP000288216"/>
    </source>
</evidence>
<dbReference type="EMBL" id="BFAA01010876">
    <property type="protein sequence ID" value="GCB80285.1"/>
    <property type="molecule type" value="Genomic_DNA"/>
</dbReference>
<dbReference type="Proteomes" id="UP000288216">
    <property type="component" value="Unassembled WGS sequence"/>
</dbReference>
<dbReference type="GO" id="GO:0043066">
    <property type="term" value="P:negative regulation of apoptotic process"/>
    <property type="evidence" value="ECO:0007669"/>
    <property type="project" value="TreeGrafter"/>
</dbReference>
<dbReference type="GO" id="GO:0044183">
    <property type="term" value="F:protein folding chaperone"/>
    <property type="evidence" value="ECO:0007669"/>
    <property type="project" value="TreeGrafter"/>
</dbReference>
<feature type="transmembrane region" description="Helical" evidence="2">
    <location>
        <begin position="214"/>
        <end position="234"/>
    </location>
</feature>
<name>A0A401Q4I9_SCYTO</name>
<reference evidence="3 4" key="1">
    <citation type="journal article" date="2018" name="Nat. Ecol. Evol.">
        <title>Shark genomes provide insights into elasmobranch evolution and the origin of vertebrates.</title>
        <authorList>
            <person name="Hara Y"/>
            <person name="Yamaguchi K"/>
            <person name="Onimaru K"/>
            <person name="Kadota M"/>
            <person name="Koyanagi M"/>
            <person name="Keeley SD"/>
            <person name="Tatsumi K"/>
            <person name="Tanaka K"/>
            <person name="Motone F"/>
            <person name="Kageyama Y"/>
            <person name="Nozu R"/>
            <person name="Adachi N"/>
            <person name="Nishimura O"/>
            <person name="Nakagawa R"/>
            <person name="Tanegashima C"/>
            <person name="Kiyatake I"/>
            <person name="Matsumoto R"/>
            <person name="Murakumo K"/>
            <person name="Nishida K"/>
            <person name="Terakita A"/>
            <person name="Kuratani S"/>
            <person name="Sato K"/>
            <person name="Hyodo S Kuraku.S."/>
        </authorList>
    </citation>
    <scope>NUCLEOTIDE SEQUENCE [LARGE SCALE GENOMIC DNA]</scope>
</reference>
<dbReference type="GO" id="GO:0005829">
    <property type="term" value="C:cytosol"/>
    <property type="evidence" value="ECO:0007669"/>
    <property type="project" value="TreeGrafter"/>
</dbReference>